<organism evidence="2 3">
    <name type="scientific">Streptomyces celluloflavus</name>
    <dbReference type="NCBI Taxonomy" id="58344"/>
    <lineage>
        <taxon>Bacteria</taxon>
        <taxon>Bacillati</taxon>
        <taxon>Actinomycetota</taxon>
        <taxon>Actinomycetes</taxon>
        <taxon>Kitasatosporales</taxon>
        <taxon>Streptomycetaceae</taxon>
        <taxon>Streptomyces</taxon>
    </lineage>
</organism>
<accession>A0ABW7R8R6</accession>
<evidence type="ECO:0000313" key="3">
    <source>
        <dbReference type="Proteomes" id="UP001610990"/>
    </source>
</evidence>
<feature type="transmembrane region" description="Helical" evidence="1">
    <location>
        <begin position="77"/>
        <end position="98"/>
    </location>
</feature>
<keyword evidence="3" id="KW-1185">Reference proteome</keyword>
<evidence type="ECO:0000313" key="2">
    <source>
        <dbReference type="EMBL" id="MFH8583769.1"/>
    </source>
</evidence>
<protein>
    <submittedName>
        <fullName evidence="2">SLATT domain-containing protein</fullName>
    </submittedName>
</protein>
<feature type="transmembrane region" description="Helical" evidence="1">
    <location>
        <begin position="49"/>
        <end position="71"/>
    </location>
</feature>
<dbReference type="NCBIfam" id="NF033632">
    <property type="entry name" value="SLATT_4"/>
    <property type="match status" value="1"/>
</dbReference>
<name>A0ABW7R8R6_9ACTN</name>
<keyword evidence="1" id="KW-0472">Membrane</keyword>
<dbReference type="RefSeq" id="WP_397671359.1">
    <property type="nucleotide sequence ID" value="NZ_JBIRGH010000002.1"/>
</dbReference>
<reference evidence="2 3" key="1">
    <citation type="submission" date="2024-10" db="EMBL/GenBank/DDBJ databases">
        <title>The Natural Products Discovery Center: Release of the First 8490 Sequenced Strains for Exploring Actinobacteria Biosynthetic Diversity.</title>
        <authorList>
            <person name="Kalkreuter E."/>
            <person name="Kautsar S.A."/>
            <person name="Yang D."/>
            <person name="Bader C.D."/>
            <person name="Teijaro C.N."/>
            <person name="Fluegel L."/>
            <person name="Davis C.M."/>
            <person name="Simpson J.R."/>
            <person name="Lauterbach L."/>
            <person name="Steele A.D."/>
            <person name="Gui C."/>
            <person name="Meng S."/>
            <person name="Li G."/>
            <person name="Viehrig K."/>
            <person name="Ye F."/>
            <person name="Su P."/>
            <person name="Kiefer A.F."/>
            <person name="Nichols A."/>
            <person name="Cepeda A.J."/>
            <person name="Yan W."/>
            <person name="Fan B."/>
            <person name="Jiang Y."/>
            <person name="Adhikari A."/>
            <person name="Zheng C.-J."/>
            <person name="Schuster L."/>
            <person name="Cowan T.M."/>
            <person name="Smanski M.J."/>
            <person name="Chevrette M.G."/>
            <person name="De Carvalho L.P.S."/>
            <person name="Shen B."/>
        </authorList>
    </citation>
    <scope>NUCLEOTIDE SEQUENCE [LARGE SCALE GENOMIC DNA]</scope>
    <source>
        <strain evidence="2 3">NPDC018013</strain>
    </source>
</reference>
<keyword evidence="1" id="KW-0812">Transmembrane</keyword>
<evidence type="ECO:0000256" key="1">
    <source>
        <dbReference type="SAM" id="Phobius"/>
    </source>
</evidence>
<sequence>MTVESGVHSVAEGGVPDCVEILERWSRGLQMLHVAHNIASERFDHWNRVSGITTAMLSAVVGTTLFASLSASGLTGVRVVAGVASLLTAALSAGQLVWNYPELASRHRAAAVRYAALRRQVELRLANRDQLTGTDVDATSSAWEEVEQSAPQLPIGVRRHARREIAGVPPRP</sequence>
<proteinExistence type="predicted"/>
<dbReference type="Proteomes" id="UP001610990">
    <property type="component" value="Unassembled WGS sequence"/>
</dbReference>
<comment type="caution">
    <text evidence="2">The sequence shown here is derived from an EMBL/GenBank/DDBJ whole genome shotgun (WGS) entry which is preliminary data.</text>
</comment>
<gene>
    <name evidence="2" type="ORF">ACH4GP_05120</name>
</gene>
<dbReference type="EMBL" id="JBIRGH010000002">
    <property type="protein sequence ID" value="MFH8583769.1"/>
    <property type="molecule type" value="Genomic_DNA"/>
</dbReference>
<keyword evidence="1" id="KW-1133">Transmembrane helix</keyword>